<proteinExistence type="inferred from homology"/>
<keyword evidence="3 13" id="KW-0004">4Fe-4S</keyword>
<sequence>MSTEKSRATSPKTNRREQRAAAQQFIDTLQGMAFPNSQRIYLTGPREDIRIPMREIELSPTLIGGSKDNPQYVDNEPIPVYDTAGPYGDPALCPDVRIGLNRLRSNWIAERNDTETLPGVSSDFTQQRLADAGLDHLRFEHLPRPRRAKAGKCVTQLHYARQGIITPEMEFIAIRENMGRERIRGEVLRQQHPGQSFGANLPENITAEFVRQEVAAGRAIIPANINHPESEPMIIGRNFLVKVNANIGNSAVTSSIEEEVEKLVWSTRWGADTVMDLSTGRYIHETREWILRNSPVPIGTVPIYQALEKVNGVAENLNWEMFRDTLLEQAEQGVDYFTIHAGVLLRYVPMTAKRLTGIVSRGGSIMAKWCLSHHQESFLYEHFRDICAICAAYDVALSLGDGLRPGSIQDANDEAQFAELHTLGELTKIAWEYDVQVMIEGPGHVPMQMIRRNMTEELEHCHEAPFYTLGPLTTDIAPGYDHFTSGIGAAMIGWFGCAMLCYVTPKEHLGLPDKEDVKQGLITYKIAAHAADLAKGHPGAQIRDNAMSKARFEFRWEDQFNLSLDPETARAYHDATLPQESGKVAHFCSMCGPKFCSMKISQEVRDYAARQEAEAKPIEVGMAQMSEAFRSRGGELYHSATSLQTEESK</sequence>
<dbReference type="GO" id="GO:0009228">
    <property type="term" value="P:thiamine biosynthetic process"/>
    <property type="evidence" value="ECO:0007669"/>
    <property type="project" value="UniProtKB-UniRule"/>
</dbReference>
<dbReference type="KEGG" id="bgj:AWC36_17165"/>
<gene>
    <name evidence="13" type="primary">thiC</name>
    <name evidence="16" type="ORF">BIY26_17110</name>
</gene>
<feature type="binding site" evidence="13">
    <location>
        <begin position="360"/>
        <end position="362"/>
    </location>
    <ligand>
        <name>substrate</name>
    </ligand>
</feature>
<dbReference type="Gene3D" id="6.10.250.620">
    <property type="match status" value="1"/>
</dbReference>
<dbReference type="GO" id="GO:0051539">
    <property type="term" value="F:4 iron, 4 sulfur cluster binding"/>
    <property type="evidence" value="ECO:0007669"/>
    <property type="project" value="UniProtKB-KW"/>
</dbReference>
<feature type="domain" description="ThiC-associated" evidence="15">
    <location>
        <begin position="34"/>
        <end position="115"/>
    </location>
</feature>
<feature type="binding site" evidence="13">
    <location>
        <position position="467"/>
    </location>
    <ligand>
        <name>substrate</name>
    </ligand>
</feature>
<name>A0AAE8EPL9_9GAMM</name>
<comment type="cofactor">
    <cofactor evidence="13">
        <name>[4Fe-4S] cluster</name>
        <dbReference type="ChEBI" id="CHEBI:49883"/>
    </cofactor>
    <text evidence="13">Binds 1 [4Fe-4S] cluster per subunit. The cluster is coordinated with 3 cysteines and an exchangeable S-adenosyl-L-methionine.</text>
</comment>
<dbReference type="GO" id="GO:0070284">
    <property type="term" value="F:phosphomethylpyrimidine synthase activity"/>
    <property type="evidence" value="ECO:0007669"/>
    <property type="project" value="UniProtKB-EC"/>
</dbReference>
<evidence type="ECO:0000256" key="1">
    <source>
        <dbReference type="ARBA" id="ARBA00003175"/>
    </source>
</evidence>
<dbReference type="GeneID" id="70908548"/>
<dbReference type="PANTHER" id="PTHR30557:SF1">
    <property type="entry name" value="PHOSPHOMETHYLPYRIMIDINE SYNTHASE, CHLOROPLASTIC"/>
    <property type="match status" value="1"/>
</dbReference>
<organism evidence="16 17">
    <name type="scientific">Brenneria goodwinii</name>
    <dbReference type="NCBI Taxonomy" id="1109412"/>
    <lineage>
        <taxon>Bacteria</taxon>
        <taxon>Pseudomonadati</taxon>
        <taxon>Pseudomonadota</taxon>
        <taxon>Gammaproteobacteria</taxon>
        <taxon>Enterobacterales</taxon>
        <taxon>Pectobacteriaceae</taxon>
        <taxon>Brenneria</taxon>
    </lineage>
</organism>
<feature type="binding site" evidence="13">
    <location>
        <position position="588"/>
    </location>
    <ligand>
        <name>[4Fe-4S] cluster</name>
        <dbReference type="ChEBI" id="CHEBI:49883"/>
        <note>4Fe-4S-S-AdoMet</note>
    </ligand>
</feature>
<evidence type="ECO:0000256" key="3">
    <source>
        <dbReference type="ARBA" id="ARBA00022485"/>
    </source>
</evidence>
<evidence type="ECO:0000256" key="7">
    <source>
        <dbReference type="ARBA" id="ARBA00022977"/>
    </source>
</evidence>
<dbReference type="GO" id="GO:0005829">
    <property type="term" value="C:cytosol"/>
    <property type="evidence" value="ECO:0007669"/>
    <property type="project" value="TreeGrafter"/>
</dbReference>
<dbReference type="InterPro" id="IPR037509">
    <property type="entry name" value="ThiC"/>
</dbReference>
<dbReference type="Pfam" id="PF13667">
    <property type="entry name" value="ThiC-associated"/>
    <property type="match status" value="1"/>
</dbReference>
<dbReference type="GO" id="GO:0009229">
    <property type="term" value="P:thiamine diphosphate biosynthetic process"/>
    <property type="evidence" value="ECO:0007669"/>
    <property type="project" value="UniProtKB-UniRule"/>
</dbReference>
<dbReference type="InterPro" id="IPR038521">
    <property type="entry name" value="ThiC/Bza_core_dom"/>
</dbReference>
<dbReference type="AlphaFoldDB" id="A0AAE8EPL9"/>
<evidence type="ECO:0000259" key="15">
    <source>
        <dbReference type="Pfam" id="PF13667"/>
    </source>
</evidence>
<dbReference type="InterPro" id="IPR002817">
    <property type="entry name" value="ThiC/BzaA/B"/>
</dbReference>
<feature type="binding site" evidence="13">
    <location>
        <position position="596"/>
    </location>
    <ligand>
        <name>[4Fe-4S] cluster</name>
        <dbReference type="ChEBI" id="CHEBI:49883"/>
        <note>4Fe-4S-S-AdoMet</note>
    </ligand>
</feature>
<evidence type="ECO:0000256" key="4">
    <source>
        <dbReference type="ARBA" id="ARBA00022691"/>
    </source>
</evidence>
<feature type="binding site" evidence="13">
    <location>
        <position position="340"/>
    </location>
    <ligand>
        <name>substrate</name>
    </ligand>
</feature>
<comment type="pathway">
    <text evidence="2 13">Cofactor biosynthesis; thiamine diphosphate biosynthesis.</text>
</comment>
<feature type="binding site" evidence="13">
    <location>
        <position position="304"/>
    </location>
    <ligand>
        <name>substrate</name>
    </ligand>
</feature>
<dbReference type="SFLD" id="SFLDG01114">
    <property type="entry name" value="phosphomethylpyrimidine_syntha"/>
    <property type="match status" value="1"/>
</dbReference>
<comment type="catalytic activity">
    <reaction evidence="11 13">
        <text>5-amino-1-(5-phospho-beta-D-ribosyl)imidazole + S-adenosyl-L-methionine = 4-amino-2-methyl-5-(phosphooxymethyl)pyrimidine + CO + 5'-deoxyadenosine + formate + L-methionine + 3 H(+)</text>
        <dbReference type="Rhea" id="RHEA:24840"/>
        <dbReference type="ChEBI" id="CHEBI:15378"/>
        <dbReference type="ChEBI" id="CHEBI:15740"/>
        <dbReference type="ChEBI" id="CHEBI:17245"/>
        <dbReference type="ChEBI" id="CHEBI:17319"/>
        <dbReference type="ChEBI" id="CHEBI:57844"/>
        <dbReference type="ChEBI" id="CHEBI:58354"/>
        <dbReference type="ChEBI" id="CHEBI:59789"/>
        <dbReference type="ChEBI" id="CHEBI:137981"/>
        <dbReference type="EC" id="4.1.99.17"/>
    </reaction>
</comment>
<keyword evidence="9 13" id="KW-0411">Iron-sulfur</keyword>
<dbReference type="Gene3D" id="3.20.20.540">
    <property type="entry name" value="Radical SAM ThiC family, central domain"/>
    <property type="match status" value="1"/>
</dbReference>
<comment type="function">
    <text evidence="1 13">Catalyzes the synthesis of the hydroxymethylpyrimidine phosphate (HMP-P) moiety of thiamine from aminoimidazole ribotide (AIR) in a radical S-adenosyl-L-methionine (SAM)-dependent reaction.</text>
</comment>
<feature type="binding site" evidence="13">
    <location>
        <position position="591"/>
    </location>
    <ligand>
        <name>[4Fe-4S] cluster</name>
        <dbReference type="ChEBI" id="CHEBI:49883"/>
        <note>4Fe-4S-S-AdoMet</note>
    </ligand>
</feature>
<evidence type="ECO:0000256" key="10">
    <source>
        <dbReference type="ARBA" id="ARBA00023239"/>
    </source>
</evidence>
<dbReference type="Proteomes" id="UP000285972">
    <property type="component" value="Unassembled WGS sequence"/>
</dbReference>
<dbReference type="SFLD" id="SFLDF00407">
    <property type="entry name" value="phosphomethylpyrimidine_syntha"/>
    <property type="match status" value="1"/>
</dbReference>
<reference evidence="16 17" key="1">
    <citation type="submission" date="2016-09" db="EMBL/GenBank/DDBJ databases">
        <authorList>
            <person name="Doonan J."/>
            <person name="Pachebat J.A."/>
            <person name="Golyshin P.N."/>
            <person name="Denman S."/>
            <person name="Mcdonald J.E."/>
        </authorList>
    </citation>
    <scope>NUCLEOTIDE SEQUENCE [LARGE SCALE GENOMIC DNA]</scope>
    <source>
        <strain evidence="16 17">FRB141</strain>
    </source>
</reference>
<dbReference type="HAMAP" id="MF_00089">
    <property type="entry name" value="ThiC"/>
    <property type="match status" value="1"/>
</dbReference>
<keyword evidence="8 13" id="KW-0408">Iron</keyword>
<evidence type="ECO:0000256" key="9">
    <source>
        <dbReference type="ARBA" id="ARBA00023014"/>
    </source>
</evidence>
<evidence type="ECO:0000256" key="2">
    <source>
        <dbReference type="ARBA" id="ARBA00004948"/>
    </source>
</evidence>
<dbReference type="RefSeq" id="WP_095835063.1">
    <property type="nucleotide sequence ID" value="NZ_CP014137.1"/>
</dbReference>
<comment type="subunit">
    <text evidence="13">Homodimer.</text>
</comment>
<keyword evidence="6 13" id="KW-0862">Zinc</keyword>
<accession>A0AAE8EPL9</accession>
<dbReference type="FunFam" id="3.20.20.540:FF:000001">
    <property type="entry name" value="Phosphomethylpyrimidine synthase"/>
    <property type="match status" value="1"/>
</dbReference>
<dbReference type="NCBIfam" id="NF006763">
    <property type="entry name" value="PRK09284.1"/>
    <property type="match status" value="1"/>
</dbReference>
<keyword evidence="5 13" id="KW-0479">Metal-binding</keyword>
<feature type="binding site" evidence="13">
    <location>
        <position position="440"/>
    </location>
    <ligand>
        <name>substrate</name>
    </ligand>
</feature>
<evidence type="ECO:0000256" key="5">
    <source>
        <dbReference type="ARBA" id="ARBA00022723"/>
    </source>
</evidence>
<dbReference type="GO" id="GO:0008270">
    <property type="term" value="F:zinc ion binding"/>
    <property type="evidence" value="ECO:0007669"/>
    <property type="project" value="UniProtKB-UniRule"/>
</dbReference>
<comment type="caution">
    <text evidence="16">The sequence shown here is derived from an EMBL/GenBank/DDBJ whole genome shotgun (WGS) entry which is preliminary data.</text>
</comment>
<evidence type="ECO:0000256" key="6">
    <source>
        <dbReference type="ARBA" id="ARBA00022833"/>
    </source>
</evidence>
<keyword evidence="7 13" id="KW-0784">Thiamine biosynthesis</keyword>
<evidence type="ECO:0000256" key="12">
    <source>
        <dbReference type="ARBA" id="ARBA00061546"/>
    </source>
</evidence>
<evidence type="ECO:0000313" key="16">
    <source>
        <dbReference type="EMBL" id="RLM19508.1"/>
    </source>
</evidence>
<dbReference type="PANTHER" id="PTHR30557">
    <property type="entry name" value="THIAMINE BIOSYNTHESIS PROTEIN THIC"/>
    <property type="match status" value="1"/>
</dbReference>
<evidence type="ECO:0000256" key="8">
    <source>
        <dbReference type="ARBA" id="ARBA00023004"/>
    </source>
</evidence>
<dbReference type="EC" id="4.1.99.17" evidence="13"/>
<dbReference type="InterPro" id="IPR025747">
    <property type="entry name" value="ThiC-associated_dom"/>
</dbReference>
<feature type="binding site" evidence="13">
    <location>
        <position position="246"/>
    </location>
    <ligand>
        <name>substrate</name>
    </ligand>
</feature>
<feature type="binding site" evidence="13">
    <location>
        <begin position="401"/>
        <end position="404"/>
    </location>
    <ligand>
        <name>substrate</name>
    </ligand>
</feature>
<keyword evidence="4 13" id="KW-0949">S-adenosyl-L-methionine</keyword>
<evidence type="ECO:0000313" key="17">
    <source>
        <dbReference type="Proteomes" id="UP000285972"/>
    </source>
</evidence>
<feature type="binding site" evidence="13">
    <location>
        <position position="275"/>
    </location>
    <ligand>
        <name>substrate</name>
    </ligand>
</feature>
<evidence type="ECO:0000256" key="11">
    <source>
        <dbReference type="ARBA" id="ARBA00050218"/>
    </source>
</evidence>
<protein>
    <recommendedName>
        <fullName evidence="13">Phosphomethylpyrimidine synthase</fullName>
        <ecNumber evidence="13">4.1.99.17</ecNumber>
    </recommendedName>
    <alternativeName>
        <fullName evidence="13">Hydroxymethylpyrimidine phosphate synthase</fullName>
        <shortName evidence="13">HMP-P synthase</shortName>
        <shortName evidence="13">HMP-phosphate synthase</shortName>
        <shortName evidence="13">HMPP synthase</shortName>
    </alternativeName>
    <alternativeName>
        <fullName evidence="13">Thiamine biosynthesis protein ThiC</fullName>
    </alternativeName>
</protein>
<dbReference type="EMBL" id="MJLX01000054">
    <property type="protein sequence ID" value="RLM19508.1"/>
    <property type="molecule type" value="Genomic_DNA"/>
</dbReference>
<dbReference type="NCBIfam" id="NF009895">
    <property type="entry name" value="PRK13352.1"/>
    <property type="match status" value="1"/>
</dbReference>
<feature type="binding site" evidence="13">
    <location>
        <position position="508"/>
    </location>
    <ligand>
        <name>Zn(2+)</name>
        <dbReference type="ChEBI" id="CHEBI:29105"/>
    </ligand>
</feature>
<dbReference type="Pfam" id="PF01964">
    <property type="entry name" value="ThiC_Rad_SAM"/>
    <property type="match status" value="1"/>
</dbReference>
<dbReference type="NCBIfam" id="TIGR00190">
    <property type="entry name" value="thiC"/>
    <property type="match status" value="1"/>
</dbReference>
<comment type="similarity">
    <text evidence="12 13">Belongs to the ThiC family.</text>
</comment>
<feature type="binding site" evidence="13">
    <location>
        <position position="444"/>
    </location>
    <ligand>
        <name>Zn(2+)</name>
        <dbReference type="ChEBI" id="CHEBI:29105"/>
    </ligand>
</feature>
<evidence type="ECO:0000256" key="14">
    <source>
        <dbReference type="SAM" id="MobiDB-lite"/>
    </source>
</evidence>
<keyword evidence="10 13" id="KW-0456">Lyase</keyword>
<feature type="region of interest" description="Disordered" evidence="14">
    <location>
        <begin position="1"/>
        <end position="20"/>
    </location>
</feature>
<dbReference type="SFLD" id="SFLDS00113">
    <property type="entry name" value="Radical_SAM_Phosphomethylpyrim"/>
    <property type="match status" value="1"/>
</dbReference>
<evidence type="ECO:0000256" key="13">
    <source>
        <dbReference type="HAMAP-Rule" id="MF_00089"/>
    </source>
</evidence>